<dbReference type="Gramene" id="KOM34948">
    <property type="protein sequence ID" value="KOM34948"/>
    <property type="gene ID" value="LR48_Vigan02g109800"/>
</dbReference>
<dbReference type="Proteomes" id="UP000053144">
    <property type="component" value="Chromosome 2"/>
</dbReference>
<organism evidence="1 2">
    <name type="scientific">Phaseolus angularis</name>
    <name type="common">Azuki bean</name>
    <name type="synonym">Vigna angularis</name>
    <dbReference type="NCBI Taxonomy" id="3914"/>
    <lineage>
        <taxon>Eukaryota</taxon>
        <taxon>Viridiplantae</taxon>
        <taxon>Streptophyta</taxon>
        <taxon>Embryophyta</taxon>
        <taxon>Tracheophyta</taxon>
        <taxon>Spermatophyta</taxon>
        <taxon>Magnoliopsida</taxon>
        <taxon>eudicotyledons</taxon>
        <taxon>Gunneridae</taxon>
        <taxon>Pentapetalae</taxon>
        <taxon>rosids</taxon>
        <taxon>fabids</taxon>
        <taxon>Fabales</taxon>
        <taxon>Fabaceae</taxon>
        <taxon>Papilionoideae</taxon>
        <taxon>50 kb inversion clade</taxon>
        <taxon>NPAAA clade</taxon>
        <taxon>indigoferoid/millettioid clade</taxon>
        <taxon>Phaseoleae</taxon>
        <taxon>Vigna</taxon>
    </lineage>
</organism>
<protein>
    <submittedName>
        <fullName evidence="1">Uncharacterized protein</fullName>
    </submittedName>
</protein>
<evidence type="ECO:0000313" key="2">
    <source>
        <dbReference type="Proteomes" id="UP000053144"/>
    </source>
</evidence>
<name>A0A0L9TWL3_PHAAN</name>
<proteinExistence type="predicted"/>
<dbReference type="AlphaFoldDB" id="A0A0L9TWL3"/>
<evidence type="ECO:0000313" key="1">
    <source>
        <dbReference type="EMBL" id="KOM34948.1"/>
    </source>
</evidence>
<gene>
    <name evidence="1" type="ORF">LR48_Vigan02g109800</name>
</gene>
<reference evidence="2" key="1">
    <citation type="journal article" date="2015" name="Proc. Natl. Acad. Sci. U.S.A.">
        <title>Genome sequencing of adzuki bean (Vigna angularis) provides insight into high starch and low fat accumulation and domestication.</title>
        <authorList>
            <person name="Yang K."/>
            <person name="Tian Z."/>
            <person name="Chen C."/>
            <person name="Luo L."/>
            <person name="Zhao B."/>
            <person name="Wang Z."/>
            <person name="Yu L."/>
            <person name="Li Y."/>
            <person name="Sun Y."/>
            <person name="Li W."/>
            <person name="Chen Y."/>
            <person name="Li Y."/>
            <person name="Zhang Y."/>
            <person name="Ai D."/>
            <person name="Zhao J."/>
            <person name="Shang C."/>
            <person name="Ma Y."/>
            <person name="Wu B."/>
            <person name="Wang M."/>
            <person name="Gao L."/>
            <person name="Sun D."/>
            <person name="Zhang P."/>
            <person name="Guo F."/>
            <person name="Wang W."/>
            <person name="Li Y."/>
            <person name="Wang J."/>
            <person name="Varshney R.K."/>
            <person name="Wang J."/>
            <person name="Ling H.Q."/>
            <person name="Wan P."/>
        </authorList>
    </citation>
    <scope>NUCLEOTIDE SEQUENCE</scope>
    <source>
        <strain evidence="2">cv. Jingnong 6</strain>
    </source>
</reference>
<dbReference type="EMBL" id="CM003372">
    <property type="protein sequence ID" value="KOM34948.1"/>
    <property type="molecule type" value="Genomic_DNA"/>
</dbReference>
<sequence>MIRVGMERTVNLLSEWKNPKFVEKRIMDVVGGERPRKVNDDDVGSEGRLRVLGFGCGNESGLWLKVEVRKGQTLCG</sequence>
<accession>A0A0L9TWL3</accession>